<gene>
    <name evidence="1" type="ORF">ES332_A12G165700v1</name>
</gene>
<organism evidence="1 2">
    <name type="scientific">Gossypium tomentosum</name>
    <name type="common">Hawaiian cotton</name>
    <name type="synonym">Gossypium sandvicense</name>
    <dbReference type="NCBI Taxonomy" id="34277"/>
    <lineage>
        <taxon>Eukaryota</taxon>
        <taxon>Viridiplantae</taxon>
        <taxon>Streptophyta</taxon>
        <taxon>Embryophyta</taxon>
        <taxon>Tracheophyta</taxon>
        <taxon>Spermatophyta</taxon>
        <taxon>Magnoliopsida</taxon>
        <taxon>eudicotyledons</taxon>
        <taxon>Gunneridae</taxon>
        <taxon>Pentapetalae</taxon>
        <taxon>rosids</taxon>
        <taxon>malvids</taxon>
        <taxon>Malvales</taxon>
        <taxon>Malvaceae</taxon>
        <taxon>Malvoideae</taxon>
        <taxon>Gossypium</taxon>
    </lineage>
</organism>
<sequence length="100" mass="11225">MKGPNCDTHKGRRTSSINIPIMGNTQIPLGTGRVAHGEFFLFFFFFCSLPLPFKTPLHIQPIRPLGTAVERNPGDRETPGTWRWRARRSGVQDSLLTCDG</sequence>
<dbReference type="EMBL" id="CM017621">
    <property type="protein sequence ID" value="TYH96270.1"/>
    <property type="molecule type" value="Genomic_DNA"/>
</dbReference>
<protein>
    <submittedName>
        <fullName evidence="1">Uncharacterized protein</fullName>
    </submittedName>
</protein>
<keyword evidence="2" id="KW-1185">Reference proteome</keyword>
<dbReference type="AlphaFoldDB" id="A0A5D2MXH8"/>
<name>A0A5D2MXH8_GOSTO</name>
<evidence type="ECO:0000313" key="2">
    <source>
        <dbReference type="Proteomes" id="UP000322667"/>
    </source>
</evidence>
<accession>A0A5D2MXH8</accession>
<dbReference type="Proteomes" id="UP000322667">
    <property type="component" value="Chromosome A12"/>
</dbReference>
<evidence type="ECO:0000313" key="1">
    <source>
        <dbReference type="EMBL" id="TYH96270.1"/>
    </source>
</evidence>
<reference evidence="1 2" key="1">
    <citation type="submission" date="2019-07" db="EMBL/GenBank/DDBJ databases">
        <title>WGS assembly of Gossypium tomentosum.</title>
        <authorList>
            <person name="Chen Z.J."/>
            <person name="Sreedasyam A."/>
            <person name="Ando A."/>
            <person name="Song Q."/>
            <person name="De L."/>
            <person name="Hulse-Kemp A."/>
            <person name="Ding M."/>
            <person name="Ye W."/>
            <person name="Kirkbride R."/>
            <person name="Jenkins J."/>
            <person name="Plott C."/>
            <person name="Lovell J."/>
            <person name="Lin Y.-M."/>
            <person name="Vaughn R."/>
            <person name="Liu B."/>
            <person name="Li W."/>
            <person name="Simpson S."/>
            <person name="Scheffler B."/>
            <person name="Saski C."/>
            <person name="Grover C."/>
            <person name="Hu G."/>
            <person name="Conover J."/>
            <person name="Carlson J."/>
            <person name="Shu S."/>
            <person name="Boston L."/>
            <person name="Williams M."/>
            <person name="Peterson D."/>
            <person name="Mcgee K."/>
            <person name="Jones D."/>
            <person name="Wendel J."/>
            <person name="Stelly D."/>
            <person name="Grimwood J."/>
            <person name="Schmutz J."/>
        </authorList>
    </citation>
    <scope>NUCLEOTIDE SEQUENCE [LARGE SCALE GENOMIC DNA]</scope>
    <source>
        <strain evidence="1">7179.01</strain>
    </source>
</reference>
<proteinExistence type="predicted"/>